<sequence>MSSELPKYTLVACSVVGHEHYGLIVRTMDSAHNGFIDRADMAKSPMPDAVWPAIGEQVRAVVLGYTRSGRMRLSARHDDVELVESLHDPATAMQEWRRFKAAPVDDVVDKGEFYRSPNASALLKWALKQHPSSKDRRLADGLLQDAPESLRLELLTDDASNGPE</sequence>
<protein>
    <recommendedName>
        <fullName evidence="3">S1 RNA-binding domain-containing protein</fullName>
    </recommendedName>
</protein>
<gene>
    <name evidence="1" type="ORF">ACFQZM_29145</name>
</gene>
<proteinExistence type="predicted"/>
<dbReference type="RefSeq" id="WP_131755195.1">
    <property type="nucleotide sequence ID" value="NZ_CAACUY010000003.1"/>
</dbReference>
<keyword evidence="2" id="KW-1185">Reference proteome</keyword>
<dbReference type="Proteomes" id="UP001597063">
    <property type="component" value="Unassembled WGS sequence"/>
</dbReference>
<comment type="caution">
    <text evidence="1">The sequence shown here is derived from an EMBL/GenBank/DDBJ whole genome shotgun (WGS) entry which is preliminary data.</text>
</comment>
<organism evidence="1 2">
    <name type="scientific">Actinomadura fibrosa</name>
    <dbReference type="NCBI Taxonomy" id="111802"/>
    <lineage>
        <taxon>Bacteria</taxon>
        <taxon>Bacillati</taxon>
        <taxon>Actinomycetota</taxon>
        <taxon>Actinomycetes</taxon>
        <taxon>Streptosporangiales</taxon>
        <taxon>Thermomonosporaceae</taxon>
        <taxon>Actinomadura</taxon>
    </lineage>
</organism>
<dbReference type="InterPro" id="IPR012340">
    <property type="entry name" value="NA-bd_OB-fold"/>
</dbReference>
<evidence type="ECO:0000313" key="1">
    <source>
        <dbReference type="EMBL" id="MFD0688591.1"/>
    </source>
</evidence>
<name>A0ABW2XQF1_9ACTN</name>
<reference evidence="2" key="1">
    <citation type="journal article" date="2019" name="Int. J. Syst. Evol. Microbiol.">
        <title>The Global Catalogue of Microorganisms (GCM) 10K type strain sequencing project: providing services to taxonomists for standard genome sequencing and annotation.</title>
        <authorList>
            <consortium name="The Broad Institute Genomics Platform"/>
            <consortium name="The Broad Institute Genome Sequencing Center for Infectious Disease"/>
            <person name="Wu L."/>
            <person name="Ma J."/>
        </authorList>
    </citation>
    <scope>NUCLEOTIDE SEQUENCE [LARGE SCALE GENOMIC DNA]</scope>
    <source>
        <strain evidence="2">JCM 9371</strain>
    </source>
</reference>
<evidence type="ECO:0000313" key="2">
    <source>
        <dbReference type="Proteomes" id="UP001597063"/>
    </source>
</evidence>
<accession>A0ABW2XQF1</accession>
<dbReference type="EMBL" id="JBHTGP010000015">
    <property type="protein sequence ID" value="MFD0688591.1"/>
    <property type="molecule type" value="Genomic_DNA"/>
</dbReference>
<dbReference type="Gene3D" id="2.40.50.140">
    <property type="entry name" value="Nucleic acid-binding proteins"/>
    <property type="match status" value="1"/>
</dbReference>
<evidence type="ECO:0008006" key="3">
    <source>
        <dbReference type="Google" id="ProtNLM"/>
    </source>
</evidence>